<dbReference type="EMBL" id="VTWT01000002">
    <property type="protein sequence ID" value="KAA9340582.1"/>
    <property type="molecule type" value="Genomic_DNA"/>
</dbReference>
<reference evidence="2 3" key="1">
    <citation type="submission" date="2019-09" db="EMBL/GenBank/DDBJ databases">
        <title>Genome sequence of Adhaeribacter sp. M2.</title>
        <authorList>
            <person name="Srinivasan S."/>
        </authorList>
    </citation>
    <scope>NUCLEOTIDE SEQUENCE [LARGE SCALE GENOMIC DNA]</scope>
    <source>
        <strain evidence="2 3">M2</strain>
    </source>
</reference>
<keyword evidence="3" id="KW-1185">Reference proteome</keyword>
<evidence type="ECO:0000256" key="1">
    <source>
        <dbReference type="SAM" id="SignalP"/>
    </source>
</evidence>
<sequence>MRIPFNLPAALLLFSFACANNKMPEPKPVTEDCTPGSVTFSGQVTAIVQQDCALSGCHGSGSPYGDFNKYTDLKAKVDNGSFRNSVLEQHTPVMPPPGSTELTEAERQTLECWVNDGALQ</sequence>
<dbReference type="AlphaFoldDB" id="A0A5N1J236"/>
<dbReference type="Proteomes" id="UP000326570">
    <property type="component" value="Unassembled WGS sequence"/>
</dbReference>
<gene>
    <name evidence="2" type="ORF">F0P94_03905</name>
</gene>
<keyword evidence="1" id="KW-0732">Signal</keyword>
<dbReference type="PROSITE" id="PS51257">
    <property type="entry name" value="PROKAR_LIPOPROTEIN"/>
    <property type="match status" value="1"/>
</dbReference>
<accession>A0A5N1J236</accession>
<evidence type="ECO:0000313" key="2">
    <source>
        <dbReference type="EMBL" id="KAA9340582.1"/>
    </source>
</evidence>
<evidence type="ECO:0000313" key="3">
    <source>
        <dbReference type="Proteomes" id="UP000326570"/>
    </source>
</evidence>
<dbReference type="RefSeq" id="WP_150902494.1">
    <property type="nucleotide sequence ID" value="NZ_VTWT01000002.1"/>
</dbReference>
<comment type="caution">
    <text evidence="2">The sequence shown here is derived from an EMBL/GenBank/DDBJ whole genome shotgun (WGS) entry which is preliminary data.</text>
</comment>
<protein>
    <recommendedName>
        <fullName evidence="4">Cytochrome C Planctomycete-type domain-containing protein</fullName>
    </recommendedName>
</protein>
<proteinExistence type="predicted"/>
<organism evidence="2 3">
    <name type="scientific">Adhaeribacter soli</name>
    <dbReference type="NCBI Taxonomy" id="2607655"/>
    <lineage>
        <taxon>Bacteria</taxon>
        <taxon>Pseudomonadati</taxon>
        <taxon>Bacteroidota</taxon>
        <taxon>Cytophagia</taxon>
        <taxon>Cytophagales</taxon>
        <taxon>Hymenobacteraceae</taxon>
        <taxon>Adhaeribacter</taxon>
    </lineage>
</organism>
<feature type="chain" id="PRO_5024971959" description="Cytochrome C Planctomycete-type domain-containing protein" evidence="1">
    <location>
        <begin position="20"/>
        <end position="120"/>
    </location>
</feature>
<evidence type="ECO:0008006" key="4">
    <source>
        <dbReference type="Google" id="ProtNLM"/>
    </source>
</evidence>
<feature type="signal peptide" evidence="1">
    <location>
        <begin position="1"/>
        <end position="19"/>
    </location>
</feature>
<name>A0A5N1J236_9BACT</name>